<dbReference type="EMBL" id="CP039734">
    <property type="protein sequence ID" value="QIR77182.1"/>
    <property type="molecule type" value="Genomic_DNA"/>
</dbReference>
<reference evidence="1 2" key="1">
    <citation type="journal article" date="2017" name="Environ. Sci. Technol.">
        <title>Organohalide Respiration with Chlorinated Ethenes under Low pH Conditions.</title>
        <authorList>
            <person name="Yang Y."/>
            <person name="Capiro N.L."/>
            <person name="Marcet T.F."/>
            <person name="Yan J."/>
            <person name="Pennell K.D."/>
            <person name="Loffler F.E."/>
        </authorList>
    </citation>
    <scope>NUCLEOTIDE SEQUENCE [LARGE SCALE GENOMIC DNA]</scope>
    <source>
        <strain evidence="1 2">ACSDCE</strain>
    </source>
</reference>
<dbReference type="AlphaFoldDB" id="A0A6G9VW66"/>
<sequence>MSYFELLYAKYNKMILTKDEIALELGISIKTLERRLFDNEPIKFFKTSQKLQFPLKAFAEYLEAVDELCA</sequence>
<proteinExistence type="predicted"/>
<protein>
    <submittedName>
        <fullName evidence="1">Uncharacterized protein</fullName>
    </submittedName>
</protein>
<name>A0A6G9VW66_9BACT</name>
<accession>A0A6G9VW66</accession>
<organism evidence="1 2">
    <name type="scientific">Sulfurospirillum diekertiae</name>
    <dbReference type="NCBI Taxonomy" id="1854492"/>
    <lineage>
        <taxon>Bacteria</taxon>
        <taxon>Pseudomonadati</taxon>
        <taxon>Campylobacterota</taxon>
        <taxon>Epsilonproteobacteria</taxon>
        <taxon>Campylobacterales</taxon>
        <taxon>Sulfurospirillaceae</taxon>
        <taxon>Sulfurospirillum</taxon>
    </lineage>
</organism>
<evidence type="ECO:0000313" key="2">
    <source>
        <dbReference type="Proteomes" id="UP000502831"/>
    </source>
</evidence>
<gene>
    <name evidence="1" type="ORF">FA584_13640</name>
</gene>
<dbReference type="RefSeq" id="WP_167750567.1">
    <property type="nucleotide sequence ID" value="NZ_CP039734.2"/>
</dbReference>
<evidence type="ECO:0000313" key="1">
    <source>
        <dbReference type="EMBL" id="QIR77182.1"/>
    </source>
</evidence>
<dbReference type="Proteomes" id="UP000502831">
    <property type="component" value="Chromosome"/>
</dbReference>